<dbReference type="GO" id="GO:0070652">
    <property type="term" value="C:HAUS complex"/>
    <property type="evidence" value="ECO:0007669"/>
    <property type="project" value="InterPro"/>
</dbReference>
<gene>
    <name evidence="1" type="ORF">ACMD2_26580</name>
</gene>
<accession>A0A199UM06</accession>
<reference evidence="1 2" key="1">
    <citation type="journal article" date="2016" name="DNA Res.">
        <title>The draft genome of MD-2 pineapple using hybrid error correction of long reads.</title>
        <authorList>
            <person name="Redwan R.M."/>
            <person name="Saidin A."/>
            <person name="Kumar S.V."/>
        </authorList>
    </citation>
    <scope>NUCLEOTIDE SEQUENCE [LARGE SCALE GENOMIC DNA]</scope>
    <source>
        <strain evidence="2">cv. MD2</strain>
        <tissue evidence="1">Leaf</tissue>
    </source>
</reference>
<sequence length="225" mass="24694">DASAFWDQQPLAAREYASRTIIPACTSVVEMSTNAKDLIEKELSAFDQSLDNSLYMLPATPQALLEAVGANGATGAEALASAEKNAAMLTARAGARDPSAIPSICRISAALQCNPDTNFWTMKEAPYEKLPNLILTKVIANYCLKLAGEQEKVVTERWLPELSNAVRDAERCLEDCQRVRGLVDEWWEQPAATAVDWVTVDGQSVGAWLNLVKQLQMAFYDQKLL</sequence>
<dbReference type="GO" id="GO:0005876">
    <property type="term" value="C:spindle microtubule"/>
    <property type="evidence" value="ECO:0007669"/>
    <property type="project" value="InterPro"/>
</dbReference>
<dbReference type="PANTHER" id="PTHR34968">
    <property type="entry name" value="AUGMIN SUBUNIT 5"/>
    <property type="match status" value="1"/>
</dbReference>
<protein>
    <submittedName>
        <fullName evidence="1">AUGMIN subunit 5</fullName>
    </submittedName>
</protein>
<evidence type="ECO:0000313" key="1">
    <source>
        <dbReference type="EMBL" id="OAY65912.1"/>
    </source>
</evidence>
<evidence type="ECO:0000313" key="2">
    <source>
        <dbReference type="Proteomes" id="UP000092600"/>
    </source>
</evidence>
<dbReference type="STRING" id="4615.A0A199UM06"/>
<dbReference type="InterPro" id="IPR044706">
    <property type="entry name" value="AUG5_plant"/>
</dbReference>
<comment type="caution">
    <text evidence="1">The sequence shown here is derived from an EMBL/GenBank/DDBJ whole genome shotgun (WGS) entry which is preliminary data.</text>
</comment>
<dbReference type="Pfam" id="PF14817">
    <property type="entry name" value="HAUS5"/>
    <property type="match status" value="2"/>
</dbReference>
<dbReference type="InterPro" id="IPR029131">
    <property type="entry name" value="HAUS5"/>
</dbReference>
<dbReference type="EMBL" id="LSRQ01006615">
    <property type="protein sequence ID" value="OAY65912.1"/>
    <property type="molecule type" value="Genomic_DNA"/>
</dbReference>
<dbReference type="PANTHER" id="PTHR34968:SF1">
    <property type="entry name" value="AUGMIN SUBUNIT 5"/>
    <property type="match status" value="1"/>
</dbReference>
<dbReference type="GO" id="GO:0051225">
    <property type="term" value="P:spindle assembly"/>
    <property type="evidence" value="ECO:0007669"/>
    <property type="project" value="InterPro"/>
</dbReference>
<dbReference type="AlphaFoldDB" id="A0A199UM06"/>
<organism evidence="1 2">
    <name type="scientific">Ananas comosus</name>
    <name type="common">Pineapple</name>
    <name type="synonym">Ananas ananas</name>
    <dbReference type="NCBI Taxonomy" id="4615"/>
    <lineage>
        <taxon>Eukaryota</taxon>
        <taxon>Viridiplantae</taxon>
        <taxon>Streptophyta</taxon>
        <taxon>Embryophyta</taxon>
        <taxon>Tracheophyta</taxon>
        <taxon>Spermatophyta</taxon>
        <taxon>Magnoliopsida</taxon>
        <taxon>Liliopsida</taxon>
        <taxon>Poales</taxon>
        <taxon>Bromeliaceae</taxon>
        <taxon>Bromelioideae</taxon>
        <taxon>Ananas</taxon>
    </lineage>
</organism>
<proteinExistence type="predicted"/>
<name>A0A199UM06_ANACO</name>
<feature type="non-terminal residue" evidence="1">
    <location>
        <position position="1"/>
    </location>
</feature>
<dbReference type="Proteomes" id="UP000092600">
    <property type="component" value="Unassembled WGS sequence"/>
</dbReference>